<evidence type="ECO:0000313" key="2">
    <source>
        <dbReference type="Proteomes" id="UP000326062"/>
    </source>
</evidence>
<keyword evidence="2" id="KW-1185">Reference proteome</keyword>
<sequence length="81" mass="9288">MVIPTDLEMLRKCQLHEEHVNAGRTKLCLKVQKDDLGLLKKMIDSVEDASAATAGFFQLHLESVEELKKQFNYEETLLQLN</sequence>
<accession>A0A5J5N5J1</accession>
<dbReference type="AlphaFoldDB" id="A0A5J5N5J1"/>
<protein>
    <submittedName>
        <fullName evidence="1">Uncharacterized protein</fullName>
    </submittedName>
</protein>
<proteinExistence type="predicted"/>
<reference evidence="1 2" key="1">
    <citation type="submission" date="2019-06" db="EMBL/GenBank/DDBJ databases">
        <title>Discovery of a novel chromosome fission-fusion reversal in muntjac.</title>
        <authorList>
            <person name="Mudd A.B."/>
            <person name="Bredeson J.V."/>
            <person name="Baum R."/>
            <person name="Hockemeyer D."/>
            <person name="Rokhsar D.S."/>
        </authorList>
    </citation>
    <scope>NUCLEOTIDE SEQUENCE [LARGE SCALE GENOMIC DNA]</scope>
    <source>
        <strain evidence="1">UCam_UCB_Mr</strain>
        <tissue evidence="1">Fibroblast cell line</tissue>
    </source>
</reference>
<organism evidence="1 2">
    <name type="scientific">Muntiacus reevesi</name>
    <name type="common">Reeves' muntjac</name>
    <name type="synonym">Cervus reevesi</name>
    <dbReference type="NCBI Taxonomy" id="9886"/>
    <lineage>
        <taxon>Eukaryota</taxon>
        <taxon>Metazoa</taxon>
        <taxon>Chordata</taxon>
        <taxon>Craniata</taxon>
        <taxon>Vertebrata</taxon>
        <taxon>Euteleostomi</taxon>
        <taxon>Mammalia</taxon>
        <taxon>Eutheria</taxon>
        <taxon>Laurasiatheria</taxon>
        <taxon>Artiodactyla</taxon>
        <taxon>Ruminantia</taxon>
        <taxon>Pecora</taxon>
        <taxon>Cervidae</taxon>
        <taxon>Muntiacinae</taxon>
        <taxon>Muntiacus</taxon>
    </lineage>
</organism>
<comment type="caution">
    <text evidence="1">The sequence shown here is derived from an EMBL/GenBank/DDBJ whole genome shotgun (WGS) entry which is preliminary data.</text>
</comment>
<dbReference type="Proteomes" id="UP000326062">
    <property type="component" value="Chromosome 1"/>
</dbReference>
<name>A0A5J5N5J1_MUNRE</name>
<gene>
    <name evidence="1" type="ORF">FD755_002917</name>
</gene>
<evidence type="ECO:0000313" key="1">
    <source>
        <dbReference type="EMBL" id="KAB0387961.1"/>
    </source>
</evidence>
<dbReference type="EMBL" id="VCEB01000001">
    <property type="protein sequence ID" value="KAB0387961.1"/>
    <property type="molecule type" value="Genomic_DNA"/>
</dbReference>